<proteinExistence type="predicted"/>
<keyword evidence="2" id="KW-1185">Reference proteome</keyword>
<dbReference type="Proteomes" id="UP000409147">
    <property type="component" value="Unassembled WGS sequence"/>
</dbReference>
<reference evidence="1 2" key="1">
    <citation type="submission" date="2019-07" db="EMBL/GenBank/DDBJ databases">
        <authorList>
            <person name="Hibberd C M."/>
            <person name="Gehrig L. J."/>
            <person name="Chang H.-W."/>
            <person name="Venkatesh S."/>
        </authorList>
    </citation>
    <scope>NUCLEOTIDE SEQUENCE [LARGE SCALE GENOMIC DNA]</scope>
    <source>
        <strain evidence="1">Ruminococcus_obeum_SSTS_Bg7063</strain>
    </source>
</reference>
<organism evidence="1 2">
    <name type="scientific">Blautia obeum</name>
    <dbReference type="NCBI Taxonomy" id="40520"/>
    <lineage>
        <taxon>Bacteria</taxon>
        <taxon>Bacillati</taxon>
        <taxon>Bacillota</taxon>
        <taxon>Clostridia</taxon>
        <taxon>Lachnospirales</taxon>
        <taxon>Lachnospiraceae</taxon>
        <taxon>Blautia</taxon>
    </lineage>
</organism>
<evidence type="ECO:0000313" key="2">
    <source>
        <dbReference type="Proteomes" id="UP000409147"/>
    </source>
</evidence>
<accession>A0A564SDX5</accession>
<evidence type="ECO:0000313" key="1">
    <source>
        <dbReference type="EMBL" id="VUW92968.1"/>
    </source>
</evidence>
<gene>
    <name evidence="1" type="ORF">ROSSTS7063_00480</name>
</gene>
<dbReference type="AlphaFoldDB" id="A0A564SDX5"/>
<sequence length="35" mass="4176">MGLTYQYWNHIMGTKKFIYGNKHIDRAYKSAVIKV</sequence>
<dbReference type="EMBL" id="CABHNB010000006">
    <property type="protein sequence ID" value="VUW92968.1"/>
    <property type="molecule type" value="Genomic_DNA"/>
</dbReference>
<name>A0A564SDX5_9FIRM</name>
<protein>
    <submittedName>
        <fullName evidence="1">Uncharacterized protein</fullName>
    </submittedName>
</protein>